<evidence type="ECO:0000259" key="1">
    <source>
        <dbReference type="Pfam" id="PF18737"/>
    </source>
</evidence>
<gene>
    <name evidence="2" type="ORF">SAMN05421643_10324</name>
</gene>
<accession>A0A1H3GUJ5</accession>
<dbReference type="AlphaFoldDB" id="A0A1H3GUJ5"/>
<protein>
    <recommendedName>
        <fullName evidence="1">MAE-28990/MAE-18760-like HEPN domain-containing protein</fullName>
    </recommendedName>
</protein>
<evidence type="ECO:0000313" key="2">
    <source>
        <dbReference type="EMBL" id="SDY06009.1"/>
    </source>
</evidence>
<dbReference type="STRING" id="595670.SAMN05421643_10324"/>
<sequence>MKKKLVFVVINMTYFDSAEVIFTERHEEMNDFLTKFQLLKDEAGIGISRNQEHILKSNIVLMQYNILESTFLELYKCLYNYLKNCSLSVDALNKSFTYNMYSIIKRSHQKKHDRIQRQLSDNTSTLNFSNCAMQVCFDLDPEEQKFLVNGNLDGKKIKEFLTAFGIDIALLNELDLSQIQTLKDNRQLLAHGGSSFSEVGKQISWETLESNVNTLKQLFNKSKILLEGFCNNLDQEAIGLAS</sequence>
<organism evidence="2 3">
    <name type="scientific">Acinetobacter kyonggiensis</name>
    <dbReference type="NCBI Taxonomy" id="595670"/>
    <lineage>
        <taxon>Bacteria</taxon>
        <taxon>Pseudomonadati</taxon>
        <taxon>Pseudomonadota</taxon>
        <taxon>Gammaproteobacteria</taxon>
        <taxon>Moraxellales</taxon>
        <taxon>Moraxellaceae</taxon>
        <taxon>Acinetobacter</taxon>
    </lineage>
</organism>
<keyword evidence="3" id="KW-1185">Reference proteome</keyword>
<name>A0A1H3GUJ5_9GAMM</name>
<feature type="domain" description="MAE-28990/MAE-18760-like HEPN" evidence="1">
    <location>
        <begin position="22"/>
        <end position="235"/>
    </location>
</feature>
<dbReference type="InterPro" id="IPR040788">
    <property type="entry name" value="HEPN_MAE_28990"/>
</dbReference>
<dbReference type="EMBL" id="FNPK01000003">
    <property type="protein sequence ID" value="SDY06009.1"/>
    <property type="molecule type" value="Genomic_DNA"/>
</dbReference>
<dbReference type="Proteomes" id="UP000199035">
    <property type="component" value="Unassembled WGS sequence"/>
</dbReference>
<reference evidence="3" key="1">
    <citation type="submission" date="2016-10" db="EMBL/GenBank/DDBJ databases">
        <authorList>
            <person name="Varghese N."/>
            <person name="Submissions S."/>
        </authorList>
    </citation>
    <scope>NUCLEOTIDE SEQUENCE [LARGE SCALE GENOMIC DNA]</scope>
    <source>
        <strain evidence="3">ANC 5109</strain>
    </source>
</reference>
<evidence type="ECO:0000313" key="3">
    <source>
        <dbReference type="Proteomes" id="UP000199035"/>
    </source>
</evidence>
<dbReference type="Pfam" id="PF18737">
    <property type="entry name" value="HEPN_MAE_28990"/>
    <property type="match status" value="1"/>
</dbReference>
<proteinExistence type="predicted"/>